<evidence type="ECO:0000313" key="2">
    <source>
        <dbReference type="EMBL" id="SNR87200.1"/>
    </source>
</evidence>
<dbReference type="GO" id="GO:0003700">
    <property type="term" value="F:DNA-binding transcription factor activity"/>
    <property type="evidence" value="ECO:0007669"/>
    <property type="project" value="InterPro"/>
</dbReference>
<protein>
    <submittedName>
        <fullName evidence="2">Transcriptional regulator, MarR family</fullName>
    </submittedName>
</protein>
<organism evidence="2 3">
    <name type="scientific">Pseudomonas segetis</name>
    <dbReference type="NCBI Taxonomy" id="298908"/>
    <lineage>
        <taxon>Bacteria</taxon>
        <taxon>Pseudomonadati</taxon>
        <taxon>Pseudomonadota</taxon>
        <taxon>Gammaproteobacteria</taxon>
        <taxon>Pseudomonadales</taxon>
        <taxon>Pseudomonadaceae</taxon>
        <taxon>Pseudomonas</taxon>
    </lineage>
</organism>
<feature type="domain" description="HTH marR-type" evidence="1">
    <location>
        <begin position="4"/>
        <end position="135"/>
    </location>
</feature>
<dbReference type="AlphaFoldDB" id="A0A238ZV35"/>
<dbReference type="RefSeq" id="WP_089358807.1">
    <property type="nucleotide sequence ID" value="NZ_FZOG01000001.1"/>
</dbReference>
<dbReference type="Pfam" id="PF12802">
    <property type="entry name" value="MarR_2"/>
    <property type="match status" value="1"/>
</dbReference>
<evidence type="ECO:0000313" key="3">
    <source>
        <dbReference type="Proteomes" id="UP000242915"/>
    </source>
</evidence>
<proteinExistence type="predicted"/>
<dbReference type="EMBL" id="FZOG01000001">
    <property type="protein sequence ID" value="SNR87200.1"/>
    <property type="molecule type" value="Genomic_DNA"/>
</dbReference>
<reference evidence="3" key="1">
    <citation type="submission" date="2017-06" db="EMBL/GenBank/DDBJ databases">
        <authorList>
            <person name="Varghese N."/>
            <person name="Submissions S."/>
        </authorList>
    </citation>
    <scope>NUCLEOTIDE SEQUENCE [LARGE SCALE GENOMIC DNA]</scope>
    <source>
        <strain evidence="3">CIP 108523</strain>
    </source>
</reference>
<keyword evidence="3" id="KW-1185">Reference proteome</keyword>
<dbReference type="SUPFAM" id="SSF46785">
    <property type="entry name" value="Winged helix' DNA-binding domain"/>
    <property type="match status" value="1"/>
</dbReference>
<dbReference type="InterPro" id="IPR000835">
    <property type="entry name" value="HTH_MarR-typ"/>
</dbReference>
<dbReference type="InterPro" id="IPR036390">
    <property type="entry name" value="WH_DNA-bd_sf"/>
</dbReference>
<sequence length="141" mass="15508">MLSTQCLCTQLRRASRGVSKLYDDALSAIGINVAQYSLLKHLQRLEQPSISDLALALGLDRSTLGRNLRVLEARDLVVMQEGADQRNRIVLLSAHGEQVIEAAFAAWQGVQQLLVERMGAEQVDELSHLLAKLQAFDSGPD</sequence>
<dbReference type="Gene3D" id="1.10.10.10">
    <property type="entry name" value="Winged helix-like DNA-binding domain superfamily/Winged helix DNA-binding domain"/>
    <property type="match status" value="1"/>
</dbReference>
<dbReference type="InterPro" id="IPR036388">
    <property type="entry name" value="WH-like_DNA-bd_sf"/>
</dbReference>
<dbReference type="PRINTS" id="PR00598">
    <property type="entry name" value="HTHMARR"/>
</dbReference>
<accession>A0A238ZV35</accession>
<dbReference type="PROSITE" id="PS50995">
    <property type="entry name" value="HTH_MARR_2"/>
    <property type="match status" value="1"/>
</dbReference>
<dbReference type="SMART" id="SM00347">
    <property type="entry name" value="HTH_MARR"/>
    <property type="match status" value="1"/>
</dbReference>
<name>A0A238ZV35_9PSED</name>
<dbReference type="GO" id="GO:0006950">
    <property type="term" value="P:response to stress"/>
    <property type="evidence" value="ECO:0007669"/>
    <property type="project" value="TreeGrafter"/>
</dbReference>
<gene>
    <name evidence="2" type="ORF">SAMN05216255_0717</name>
</gene>
<dbReference type="Proteomes" id="UP000242915">
    <property type="component" value="Unassembled WGS sequence"/>
</dbReference>
<evidence type="ECO:0000259" key="1">
    <source>
        <dbReference type="PROSITE" id="PS50995"/>
    </source>
</evidence>
<dbReference type="InterPro" id="IPR039422">
    <property type="entry name" value="MarR/SlyA-like"/>
</dbReference>
<dbReference type="PANTHER" id="PTHR33164">
    <property type="entry name" value="TRANSCRIPTIONAL REGULATOR, MARR FAMILY"/>
    <property type="match status" value="1"/>
</dbReference>
<dbReference type="PANTHER" id="PTHR33164:SF105">
    <property type="entry name" value="TRANSCRIPTIONAL REPRESSOR PROTEIN-RELATED"/>
    <property type="match status" value="1"/>
</dbReference>